<dbReference type="Pfam" id="PF13432">
    <property type="entry name" value="TPR_16"/>
    <property type="match status" value="2"/>
</dbReference>
<feature type="repeat" description="TPR" evidence="3">
    <location>
        <begin position="470"/>
        <end position="503"/>
    </location>
</feature>
<protein>
    <submittedName>
        <fullName evidence="6">Tetratricopeptide repeat protein</fullName>
    </submittedName>
</protein>
<dbReference type="GO" id="GO:0004672">
    <property type="term" value="F:protein kinase activity"/>
    <property type="evidence" value="ECO:0007669"/>
    <property type="project" value="InterPro"/>
</dbReference>
<dbReference type="Pfam" id="PF13414">
    <property type="entry name" value="TPR_11"/>
    <property type="match status" value="2"/>
</dbReference>
<dbReference type="Pfam" id="PF00069">
    <property type="entry name" value="Pkinase"/>
    <property type="match status" value="1"/>
</dbReference>
<dbReference type="PROSITE" id="PS50011">
    <property type="entry name" value="PROTEIN_KINASE_DOM"/>
    <property type="match status" value="1"/>
</dbReference>
<organism evidence="6 7">
    <name type="scientific">Okeania hirsuta</name>
    <dbReference type="NCBI Taxonomy" id="1458930"/>
    <lineage>
        <taxon>Bacteria</taxon>
        <taxon>Bacillati</taxon>
        <taxon>Cyanobacteriota</taxon>
        <taxon>Cyanophyceae</taxon>
        <taxon>Oscillatoriophycideae</taxon>
        <taxon>Oscillatoriales</taxon>
        <taxon>Microcoleaceae</taxon>
        <taxon>Okeania</taxon>
    </lineage>
</organism>
<dbReference type="SMART" id="SM00028">
    <property type="entry name" value="TPR"/>
    <property type="match status" value="11"/>
</dbReference>
<feature type="repeat" description="TPR" evidence="3">
    <location>
        <begin position="369"/>
        <end position="402"/>
    </location>
</feature>
<dbReference type="GO" id="GO:0046813">
    <property type="term" value="P:receptor-mediated virion attachment to host cell"/>
    <property type="evidence" value="ECO:0007669"/>
    <property type="project" value="TreeGrafter"/>
</dbReference>
<dbReference type="InterPro" id="IPR050498">
    <property type="entry name" value="Ycf3"/>
</dbReference>
<dbReference type="GO" id="GO:0009279">
    <property type="term" value="C:cell outer membrane"/>
    <property type="evidence" value="ECO:0007669"/>
    <property type="project" value="TreeGrafter"/>
</dbReference>
<evidence type="ECO:0000256" key="1">
    <source>
        <dbReference type="ARBA" id="ARBA00022737"/>
    </source>
</evidence>
<accession>A0A3N6RE34</accession>
<dbReference type="SUPFAM" id="SSF56112">
    <property type="entry name" value="Protein kinase-like (PK-like)"/>
    <property type="match status" value="1"/>
</dbReference>
<evidence type="ECO:0000313" key="7">
    <source>
        <dbReference type="Proteomes" id="UP000269154"/>
    </source>
</evidence>
<dbReference type="OrthoDB" id="5508521at2"/>
<keyword evidence="4" id="KW-0472">Membrane</keyword>
<dbReference type="RefSeq" id="WP_124154950.1">
    <property type="nucleotide sequence ID" value="NZ_CAWOLW010000716.1"/>
</dbReference>
<feature type="repeat" description="TPR" evidence="3">
    <location>
        <begin position="640"/>
        <end position="673"/>
    </location>
</feature>
<feature type="repeat" description="TPR" evidence="3">
    <location>
        <begin position="436"/>
        <end position="469"/>
    </location>
</feature>
<dbReference type="InterPro" id="IPR019734">
    <property type="entry name" value="TPR_rpt"/>
</dbReference>
<keyword evidence="2 3" id="KW-0802">TPR repeat</keyword>
<dbReference type="PROSITE" id="PS50293">
    <property type="entry name" value="TPR_REGION"/>
    <property type="match status" value="3"/>
</dbReference>
<feature type="repeat" description="TPR" evidence="3">
    <location>
        <begin position="335"/>
        <end position="368"/>
    </location>
</feature>
<feature type="repeat" description="TPR" evidence="3">
    <location>
        <begin position="606"/>
        <end position="639"/>
    </location>
</feature>
<dbReference type="SMART" id="SM00220">
    <property type="entry name" value="S_TKc"/>
    <property type="match status" value="1"/>
</dbReference>
<feature type="repeat" description="TPR" evidence="3">
    <location>
        <begin position="538"/>
        <end position="571"/>
    </location>
</feature>
<dbReference type="PANTHER" id="PTHR44858:SF1">
    <property type="entry name" value="UDP-N-ACETYLGLUCOSAMINE--PEPTIDE N-ACETYLGLUCOSAMINYLTRANSFERASE SPINDLY-RELATED"/>
    <property type="match status" value="1"/>
</dbReference>
<feature type="repeat" description="TPR" evidence="3">
    <location>
        <begin position="572"/>
        <end position="605"/>
    </location>
</feature>
<dbReference type="EMBL" id="RCBY01000099">
    <property type="protein sequence ID" value="RQH38964.1"/>
    <property type="molecule type" value="Genomic_DNA"/>
</dbReference>
<keyword evidence="7" id="KW-1185">Reference proteome</keyword>
<keyword evidence="4" id="KW-1133">Transmembrane helix</keyword>
<feature type="transmembrane region" description="Helical" evidence="4">
    <location>
        <begin position="309"/>
        <end position="329"/>
    </location>
</feature>
<name>A0A3N6RE34_9CYAN</name>
<dbReference type="GO" id="GO:0005524">
    <property type="term" value="F:ATP binding"/>
    <property type="evidence" value="ECO:0007669"/>
    <property type="project" value="InterPro"/>
</dbReference>
<sequence>MIKPINSSILGQTYLATDTHRPKSPQCLVREIRLSNFKKENREVILSLFQEKAEKIYRLSQHNGLLNLLAYSEENNTIYLVEDYIVGLSLNQELAIVKFLPEVEVIKILKDVLEILAFIHGHGETHGKITPANLIRRELDGKLVLINFWLERKITRILEQNEELLISKNGSQNNSDSLLYIPLEESQKELDKNSDIYALGIIAIQALTGLSTQDLLKQKQTNKTLGLEIPWQNLQVCSLSLSNIIDKMVNSQGKQHYDSASEALTELKNIVIFTKKNILSKLETIITVPQEIDTPTPPPQLRNNTKIRLIAGLIVITIAGVAIAYFWHWQFIFKAQALYKQSRELAKQGEQQAAIANYTQALQLNPQNAAIYYQRGNSYYSQRAYEKAIKDYTAAITIKENYHTYYQRALTYYELGDNEKAITDLTQTLRIYPKYTQAYQKRGLIYDKIGDYKNAIQDYSQSIKLNPQHSDAYLHRGIARAAIGDQAGAISDYTQTIKLNPSNAQAYESRGIAQFEIADYQSAIADYDRVLELKPDYSDTYTKRCSAYLKLANYRAAIKDCHQAIEINSQDSLAYHNQCIAYLNLGEYQKAAENCSITIEMNPENAEAYKNRGRVRSASGDLSGAIEDLTTTIKINPENSFAYSDRGLIFSDIGNYHQAIEDFDQAITINPSNAIAYYNRGIILFELQEIQAAIADLRQSANLFLEQGRTKNYQNSQNMLEKLLQ</sequence>
<dbReference type="Proteomes" id="UP000269154">
    <property type="component" value="Unassembled WGS sequence"/>
</dbReference>
<dbReference type="Gene3D" id="1.25.40.10">
    <property type="entry name" value="Tetratricopeptide repeat domain"/>
    <property type="match status" value="5"/>
</dbReference>
<dbReference type="Pfam" id="PF00515">
    <property type="entry name" value="TPR_1"/>
    <property type="match status" value="1"/>
</dbReference>
<evidence type="ECO:0000256" key="4">
    <source>
        <dbReference type="SAM" id="Phobius"/>
    </source>
</evidence>
<dbReference type="SUPFAM" id="SSF48452">
    <property type="entry name" value="TPR-like"/>
    <property type="match status" value="2"/>
</dbReference>
<proteinExistence type="predicted"/>
<gene>
    <name evidence="6" type="ORF">D5R40_17465</name>
</gene>
<dbReference type="Gene3D" id="1.10.510.10">
    <property type="entry name" value="Transferase(Phosphotransferase) domain 1"/>
    <property type="match status" value="1"/>
</dbReference>
<feature type="domain" description="Protein kinase" evidence="5">
    <location>
        <begin position="1"/>
        <end position="272"/>
    </location>
</feature>
<feature type="repeat" description="TPR" evidence="3">
    <location>
        <begin position="504"/>
        <end position="537"/>
    </location>
</feature>
<evidence type="ECO:0000256" key="3">
    <source>
        <dbReference type="PROSITE-ProRule" id="PRU00339"/>
    </source>
</evidence>
<dbReference type="InterPro" id="IPR000719">
    <property type="entry name" value="Prot_kinase_dom"/>
</dbReference>
<comment type="caution">
    <text evidence="6">The sequence shown here is derived from an EMBL/GenBank/DDBJ whole genome shotgun (WGS) entry which is preliminary data.</text>
</comment>
<keyword evidence="4" id="KW-0812">Transmembrane</keyword>
<keyword evidence="1" id="KW-0677">Repeat</keyword>
<reference evidence="6 7" key="1">
    <citation type="journal article" date="2018" name="ACS Chem. Biol.">
        <title>Ketoreductase domain dysfunction expands chemodiversity: malyngamide biosynthesis in the cyanobacterium Okeania hirsuta.</title>
        <authorList>
            <person name="Moss N.A."/>
            <person name="Leao T."/>
            <person name="Rankin M."/>
            <person name="McCullough T.M."/>
            <person name="Qu P."/>
            <person name="Korobeynikov A."/>
            <person name="Smith J.L."/>
            <person name="Gerwick L."/>
            <person name="Gerwick W.H."/>
        </authorList>
    </citation>
    <scope>NUCLEOTIDE SEQUENCE [LARGE SCALE GENOMIC DNA]</scope>
    <source>
        <strain evidence="6 7">PAB10Feb10-1</strain>
    </source>
</reference>
<dbReference type="PANTHER" id="PTHR44858">
    <property type="entry name" value="TETRATRICOPEPTIDE REPEAT PROTEIN 6"/>
    <property type="match status" value="1"/>
</dbReference>
<evidence type="ECO:0000256" key="2">
    <source>
        <dbReference type="ARBA" id="ARBA00022803"/>
    </source>
</evidence>
<dbReference type="AlphaFoldDB" id="A0A3N6RE34"/>
<dbReference type="InterPro" id="IPR011990">
    <property type="entry name" value="TPR-like_helical_dom_sf"/>
</dbReference>
<evidence type="ECO:0000259" key="5">
    <source>
        <dbReference type="PROSITE" id="PS50011"/>
    </source>
</evidence>
<dbReference type="PROSITE" id="PS50005">
    <property type="entry name" value="TPR"/>
    <property type="match status" value="9"/>
</dbReference>
<dbReference type="Pfam" id="PF13181">
    <property type="entry name" value="TPR_8"/>
    <property type="match status" value="1"/>
</dbReference>
<evidence type="ECO:0000313" key="6">
    <source>
        <dbReference type="EMBL" id="RQH38964.1"/>
    </source>
</evidence>
<dbReference type="InterPro" id="IPR011009">
    <property type="entry name" value="Kinase-like_dom_sf"/>
</dbReference>